<dbReference type="HOGENOM" id="CLU_014663_1_0_1"/>
<gene>
    <name evidence="4" type="ORF">PVAR5_7626</name>
</gene>
<keyword evidence="1" id="KW-0472">Membrane</keyword>
<feature type="transmembrane region" description="Helical" evidence="1">
    <location>
        <begin position="64"/>
        <end position="88"/>
    </location>
</feature>
<organism evidence="4 5">
    <name type="scientific">Byssochlamys spectabilis (strain No. 5 / NBRC 109023)</name>
    <name type="common">Paecilomyces variotii</name>
    <dbReference type="NCBI Taxonomy" id="1356009"/>
    <lineage>
        <taxon>Eukaryota</taxon>
        <taxon>Fungi</taxon>
        <taxon>Dikarya</taxon>
        <taxon>Ascomycota</taxon>
        <taxon>Pezizomycotina</taxon>
        <taxon>Eurotiomycetes</taxon>
        <taxon>Eurotiomycetidae</taxon>
        <taxon>Eurotiales</taxon>
        <taxon>Thermoascaceae</taxon>
        <taxon>Paecilomyces</taxon>
    </lineage>
</organism>
<dbReference type="Pfam" id="PF13632">
    <property type="entry name" value="Glyco_trans_2_3"/>
    <property type="match status" value="1"/>
</dbReference>
<dbReference type="AlphaFoldDB" id="V5G3E0"/>
<name>V5G3E0_BYSSN</name>
<dbReference type="OrthoDB" id="5819478at2759"/>
<dbReference type="InterPro" id="IPR029044">
    <property type="entry name" value="Nucleotide-diphossugar_trans"/>
</dbReference>
<keyword evidence="5" id="KW-1185">Reference proteome</keyword>
<keyword evidence="1" id="KW-0812">Transmembrane</keyword>
<sequence>MFQWASRCAPGLSILALLLLSYVAFADVWYYFTPPQDKHQHLGPPHHCSPPCDRTDALPLAQKIFIVLSLFVHLNAFYFSVRLFFALVKTLRESRKALGRRSSIESKLLESVQDDIEYNPQGAISLNAVEAELLEANLRDVFVKKEVIHAIIIPNYKEDIDTLRVTLQVLAIHPRASTQYEIYLAMEQRETEAADKATKLLSMFEGAFLHIRATFHPSGIPGEIAGKSSNVAYAAQHIIDVHAIDNDDDMVNILITVVDADTHLLQDYFNELRRLHFDNLASPEESFYCCPIIFDRNSVETPVLVRCADLMWGFAGISAMYPGSPISIPTSVYTVPLLLAKKAGGWDSDASAIGEDMHMMLKCYFATKANITTRVVYSAASQCNISSNDNRGWRLTVDILVKRYRQALRHMWGALDTGFAIRKSVDSLTRPGWPLFFNRKQWALAHLLWEAHFLPSHLILILLISSSYSTFALPHFVHPVLARTSRLTGLLRLGSFTMMNICMIVYHKWHHLCVSTRYMDMEVANFLEGGFSFRHWWDRGPLLDRVVFPLAGVLFGPIPAIHAVFSHFWTDQLVYQVSQKPSFKKAETVDL</sequence>
<keyword evidence="1" id="KW-1133">Transmembrane helix</keyword>
<dbReference type="eggNOG" id="ENOG502QTTH">
    <property type="taxonomic scope" value="Eukaryota"/>
</dbReference>
<dbReference type="Proteomes" id="UP000018001">
    <property type="component" value="Unassembled WGS sequence"/>
</dbReference>
<evidence type="ECO:0000313" key="4">
    <source>
        <dbReference type="EMBL" id="GAD98923.1"/>
    </source>
</evidence>
<keyword evidence="2" id="KW-0732">Signal</keyword>
<proteinExistence type="predicted"/>
<dbReference type="PANTHER" id="PTHR36851:SF1">
    <property type="entry name" value="GLYCO_TRANS_2-LIKE DOMAIN-CONTAINING PROTEIN"/>
    <property type="match status" value="1"/>
</dbReference>
<comment type="caution">
    <text evidence="4">The sequence shown here is derived from an EMBL/GenBank/DDBJ whole genome shotgun (WGS) entry which is preliminary data.</text>
</comment>
<feature type="domain" description="Glycosyltransferase 2-like" evidence="3">
    <location>
        <begin position="254"/>
        <end position="476"/>
    </location>
</feature>
<dbReference type="PANTHER" id="PTHR36851">
    <property type="entry name" value="UNNAMED PRODUCT"/>
    <property type="match status" value="1"/>
</dbReference>
<protein>
    <recommendedName>
        <fullName evidence="3">Glycosyltransferase 2-like domain-containing protein</fullName>
    </recommendedName>
</protein>
<reference evidence="5" key="1">
    <citation type="journal article" date="2014" name="Genome Announc.">
        <title>Draft genome sequence of the formaldehyde-resistant fungus Byssochlamys spectabilis No. 5 (anamorph Paecilomyces variotii No. 5) (NBRC109023).</title>
        <authorList>
            <person name="Oka T."/>
            <person name="Ekino K."/>
            <person name="Fukuda K."/>
            <person name="Nomura Y."/>
        </authorList>
    </citation>
    <scope>NUCLEOTIDE SEQUENCE [LARGE SCALE GENOMIC DNA]</scope>
    <source>
        <strain evidence="5">No. 5 / NBRC 109023</strain>
    </source>
</reference>
<accession>V5G3E0</accession>
<evidence type="ECO:0000256" key="1">
    <source>
        <dbReference type="SAM" id="Phobius"/>
    </source>
</evidence>
<dbReference type="SUPFAM" id="SSF53448">
    <property type="entry name" value="Nucleotide-diphospho-sugar transferases"/>
    <property type="match status" value="1"/>
</dbReference>
<dbReference type="InterPro" id="IPR001173">
    <property type="entry name" value="Glyco_trans_2-like"/>
</dbReference>
<feature type="chain" id="PRO_5004733607" description="Glycosyltransferase 2-like domain-containing protein" evidence="2">
    <location>
        <begin position="27"/>
        <end position="591"/>
    </location>
</feature>
<evidence type="ECO:0000313" key="5">
    <source>
        <dbReference type="Proteomes" id="UP000018001"/>
    </source>
</evidence>
<evidence type="ECO:0000259" key="3">
    <source>
        <dbReference type="Pfam" id="PF13632"/>
    </source>
</evidence>
<dbReference type="InParanoid" id="V5G3E0"/>
<dbReference type="EMBL" id="BAUL01000266">
    <property type="protein sequence ID" value="GAD98923.1"/>
    <property type="molecule type" value="Genomic_DNA"/>
</dbReference>
<feature type="signal peptide" evidence="2">
    <location>
        <begin position="1"/>
        <end position="26"/>
    </location>
</feature>
<evidence type="ECO:0000256" key="2">
    <source>
        <dbReference type="SAM" id="SignalP"/>
    </source>
</evidence>